<organism evidence="1 2">
    <name type="scientific">Shimia thalassica</name>
    <dbReference type="NCBI Taxonomy" id="1715693"/>
    <lineage>
        <taxon>Bacteria</taxon>
        <taxon>Pseudomonadati</taxon>
        <taxon>Pseudomonadota</taxon>
        <taxon>Alphaproteobacteria</taxon>
        <taxon>Rhodobacterales</taxon>
        <taxon>Roseobacteraceae</taxon>
    </lineage>
</organism>
<dbReference type="EMBL" id="CYTW01000002">
    <property type="protein sequence ID" value="CUJ99134.1"/>
    <property type="molecule type" value="Genomic_DNA"/>
</dbReference>
<dbReference type="Proteomes" id="UP000051870">
    <property type="component" value="Unassembled WGS sequence"/>
</dbReference>
<dbReference type="AlphaFoldDB" id="A0A0P1IGE8"/>
<evidence type="ECO:0000313" key="2">
    <source>
        <dbReference type="Proteomes" id="UP000051870"/>
    </source>
</evidence>
<dbReference type="STRING" id="1715693.PH7735_02167"/>
<keyword evidence="2" id="KW-1185">Reference proteome</keyword>
<sequence>MPLQNRVQPTGDILAHPARGLFMGNRGILHDNNKSLGSARWRHKAWVCCVTEFKNRKRTLMAPNHYTELFFHDEAVALAAGHRPCGECRRADYHAFLNAAGHSGSVKDFDVSLHAARAIPRVFKQNRHEADLKDLPDGTFIQSCAGPALLWQDALYPFQPNGYLAATPRPTGTVTVLTPKPTLQALWNGYRPRVSKDLGGS</sequence>
<protein>
    <recommendedName>
        <fullName evidence="3">Ada DNA repair metal-binding domain-containing protein</fullName>
    </recommendedName>
</protein>
<reference evidence="2" key="1">
    <citation type="submission" date="2015-09" db="EMBL/GenBank/DDBJ databases">
        <authorList>
            <person name="Rodrigo-Torres Lidia"/>
            <person name="Arahal R.David."/>
        </authorList>
    </citation>
    <scope>NUCLEOTIDE SEQUENCE [LARGE SCALE GENOMIC DNA]</scope>
    <source>
        <strain evidence="2">CECT 7735</strain>
    </source>
</reference>
<accession>A0A0P1IGE8</accession>
<evidence type="ECO:0000313" key="1">
    <source>
        <dbReference type="EMBL" id="CUJ99134.1"/>
    </source>
</evidence>
<evidence type="ECO:0008006" key="3">
    <source>
        <dbReference type="Google" id="ProtNLM"/>
    </source>
</evidence>
<gene>
    <name evidence="1" type="ORF">PH7735_02167</name>
</gene>
<name>A0A0P1IGE8_9RHOB</name>
<proteinExistence type="predicted"/>